<evidence type="ECO:0000256" key="2">
    <source>
        <dbReference type="ARBA" id="ARBA00022737"/>
    </source>
</evidence>
<dbReference type="PANTHER" id="PTHR47926">
    <property type="entry name" value="PENTATRICOPEPTIDE REPEAT-CONTAINING PROTEIN"/>
    <property type="match status" value="1"/>
</dbReference>
<accession>A0A678WD14</accession>
<reference evidence="5" key="2">
    <citation type="submission" date="2018-02" db="EMBL/GenBank/DDBJ databases">
        <authorList>
            <person name="Li H.Q."/>
            <person name="Lu S.F."/>
        </authorList>
    </citation>
    <scope>NUCLEOTIDE SEQUENCE</scope>
</reference>
<dbReference type="PANTHER" id="PTHR47926:SF508">
    <property type="entry name" value="PENTATRICOPEPTIDE REPEAT-CONTAINING PROTEIN"/>
    <property type="match status" value="1"/>
</dbReference>
<protein>
    <submittedName>
        <fullName evidence="5">Pentatricopeptide repeat protein</fullName>
    </submittedName>
</protein>
<dbReference type="Pfam" id="PF20431">
    <property type="entry name" value="E_motif"/>
    <property type="match status" value="1"/>
</dbReference>
<dbReference type="Pfam" id="PF13812">
    <property type="entry name" value="PPR_3"/>
    <property type="match status" value="1"/>
</dbReference>
<dbReference type="InterPro" id="IPR046848">
    <property type="entry name" value="E_motif"/>
</dbReference>
<feature type="repeat" description="PPR" evidence="3">
    <location>
        <begin position="86"/>
        <end position="121"/>
    </location>
</feature>
<evidence type="ECO:0000313" key="5">
    <source>
        <dbReference type="EMBL" id="AYM00665.1"/>
    </source>
</evidence>
<keyword evidence="2" id="KW-0677">Repeat</keyword>
<dbReference type="GO" id="GO:0009451">
    <property type="term" value="P:RNA modification"/>
    <property type="evidence" value="ECO:0007669"/>
    <property type="project" value="InterPro"/>
</dbReference>
<feature type="repeat" description="PPR" evidence="3">
    <location>
        <begin position="158"/>
        <end position="192"/>
    </location>
</feature>
<dbReference type="InterPro" id="IPR046849">
    <property type="entry name" value="E2_motif"/>
</dbReference>
<dbReference type="AlphaFoldDB" id="A0A678WD14"/>
<organism evidence="5">
    <name type="scientific">Salvia miltiorrhiza</name>
    <name type="common">Chinese sage</name>
    <dbReference type="NCBI Taxonomy" id="226208"/>
    <lineage>
        <taxon>Eukaryota</taxon>
        <taxon>Viridiplantae</taxon>
        <taxon>Streptophyta</taxon>
        <taxon>Embryophyta</taxon>
        <taxon>Tracheophyta</taxon>
        <taxon>Spermatophyta</taxon>
        <taxon>Magnoliopsida</taxon>
        <taxon>eudicotyledons</taxon>
        <taxon>Gunneridae</taxon>
        <taxon>Pentapetalae</taxon>
        <taxon>asterids</taxon>
        <taxon>lamiids</taxon>
        <taxon>Lamiales</taxon>
        <taxon>Lamiaceae</taxon>
        <taxon>Nepetoideae</taxon>
        <taxon>Mentheae</taxon>
        <taxon>Salviinae</taxon>
        <taxon>Salvia</taxon>
        <taxon>Salvia incertae sedis</taxon>
    </lineage>
</organism>
<dbReference type="FunFam" id="1.25.40.10:FF:000344">
    <property type="entry name" value="Pentatricopeptide repeat-containing protein"/>
    <property type="match status" value="1"/>
</dbReference>
<dbReference type="PROSITE" id="PS51375">
    <property type="entry name" value="PPR"/>
    <property type="match status" value="2"/>
</dbReference>
<evidence type="ECO:0000259" key="4">
    <source>
        <dbReference type="Pfam" id="PF14432"/>
    </source>
</evidence>
<dbReference type="Pfam" id="PF01535">
    <property type="entry name" value="PPR"/>
    <property type="match status" value="4"/>
</dbReference>
<dbReference type="Gene3D" id="1.25.40.10">
    <property type="entry name" value="Tetratricopeptide repeat domain"/>
    <property type="match status" value="2"/>
</dbReference>
<dbReference type="InterPro" id="IPR002885">
    <property type="entry name" value="PPR_rpt"/>
</dbReference>
<comment type="similarity">
    <text evidence="1">Belongs to the PPR family. PCMP-H subfamily.</text>
</comment>
<evidence type="ECO:0000256" key="1">
    <source>
        <dbReference type="ARBA" id="ARBA00006643"/>
    </source>
</evidence>
<dbReference type="InterPro" id="IPR011990">
    <property type="entry name" value="TPR-like_helical_dom_sf"/>
</dbReference>
<dbReference type="Pfam" id="PF14432">
    <property type="entry name" value="DYW_deaminase"/>
    <property type="match status" value="1"/>
</dbReference>
<dbReference type="Pfam" id="PF20430">
    <property type="entry name" value="Eplus_motif"/>
    <property type="match status" value="1"/>
</dbReference>
<reference evidence="5" key="1">
    <citation type="journal article" date="2018" name="Molecules">
        <title>The Pentatricopeptide Repeat Gene Family in Salvia miltiorrhiza: Genome-Wide Characterization and Expression Analysis.</title>
        <authorList>
            <person name="Li H."/>
            <person name="Li C."/>
            <person name="Deng Y."/>
            <person name="Jiang X."/>
            <person name="Lu S."/>
        </authorList>
    </citation>
    <scope>NUCLEOTIDE SEQUENCE</scope>
</reference>
<proteinExistence type="evidence at transcript level"/>
<feature type="domain" description="DYW" evidence="4">
    <location>
        <begin position="478"/>
        <end position="572"/>
    </location>
</feature>
<dbReference type="EMBL" id="MH004665">
    <property type="protein sequence ID" value="AYM00665.1"/>
    <property type="molecule type" value="mRNA"/>
</dbReference>
<evidence type="ECO:0000256" key="3">
    <source>
        <dbReference type="PROSITE-ProRule" id="PRU00708"/>
    </source>
</evidence>
<dbReference type="GO" id="GO:0008270">
    <property type="term" value="F:zinc ion binding"/>
    <property type="evidence" value="ECO:0007669"/>
    <property type="project" value="InterPro"/>
</dbReference>
<dbReference type="FunFam" id="1.25.40.10:FF:000474">
    <property type="entry name" value="Pentatricopeptide repeat protein PPR986-12"/>
    <property type="match status" value="1"/>
</dbReference>
<sequence>MAMLLAAELSTAPRHRHDHRVVHILTQSATIPLPHLKQIHAKILRTSPQLHQSPESVHLYSRLLHFSALQDLIYTLQLFHNIPNPNTFIYNTLIRAYAHSKLHKNRAFSVFQELLEQETLLPDKHTFPFVLKACAHSFDLIEGKQTHAQVFKRGFASDVYVSNSLIHFYASCGLPKNASKVFDKMPERSLVSWNAIIDALVLAGEFYKALGMFVEMMASFEPDGYTVQSVINACAGLGALSMGISMRMALQVLQSMLRRDVNSWNAAILGLAVHGEAERVFEHFDRMISEDKLRPNSITFVGVLSACNHRGLVDKGRRYFDLMSSEFKVEPLLQHYGCLVDLLARSGRIDEALDIVSSMPVKPDDVIWRSLLDANCKQGEGIDMSQEMAKRLMEGEGGSSSGAYVLLSRVFASANRWDEVGLIRKLMMDKGVGKEPGCSSVEVDGVVHEFFAGDTTHPQTREIYQLLRWMEERVKMAGYVHDLSQAPLVDEARDGKRDSLRLHSERLAIAFALLNWKPGAAPIRVFKNLRVCKDCHNFIKLISRVMNVEIVMRDRLRFHCFSNGSCSCLDFW</sequence>
<dbReference type="GO" id="GO:0003723">
    <property type="term" value="F:RNA binding"/>
    <property type="evidence" value="ECO:0007669"/>
    <property type="project" value="InterPro"/>
</dbReference>
<dbReference type="InterPro" id="IPR032867">
    <property type="entry name" value="DYW_dom"/>
</dbReference>
<dbReference type="NCBIfam" id="TIGR00756">
    <property type="entry name" value="PPR"/>
    <property type="match status" value="1"/>
</dbReference>
<dbReference type="InterPro" id="IPR046960">
    <property type="entry name" value="PPR_At4g14850-like_plant"/>
</dbReference>
<name>A0A678WD14_SALMI</name>